<keyword evidence="5" id="KW-1185">Reference proteome</keyword>
<evidence type="ECO:0000313" key="5">
    <source>
        <dbReference type="Proteomes" id="UP001270362"/>
    </source>
</evidence>
<keyword evidence="1" id="KW-0479">Metal-binding</keyword>
<evidence type="ECO:0000256" key="2">
    <source>
        <dbReference type="SAM" id="MobiDB-lite"/>
    </source>
</evidence>
<organism evidence="4 5">
    <name type="scientific">Podospora appendiculata</name>
    <dbReference type="NCBI Taxonomy" id="314037"/>
    <lineage>
        <taxon>Eukaryota</taxon>
        <taxon>Fungi</taxon>
        <taxon>Dikarya</taxon>
        <taxon>Ascomycota</taxon>
        <taxon>Pezizomycotina</taxon>
        <taxon>Sordariomycetes</taxon>
        <taxon>Sordariomycetidae</taxon>
        <taxon>Sordariales</taxon>
        <taxon>Podosporaceae</taxon>
        <taxon>Podospora</taxon>
    </lineage>
</organism>
<keyword evidence="1" id="KW-0862">Zinc</keyword>
<reference evidence="4" key="2">
    <citation type="submission" date="2023-06" db="EMBL/GenBank/DDBJ databases">
        <authorList>
            <consortium name="Lawrence Berkeley National Laboratory"/>
            <person name="Haridas S."/>
            <person name="Hensen N."/>
            <person name="Bonometti L."/>
            <person name="Westerberg I."/>
            <person name="Brannstrom I.O."/>
            <person name="Guillou S."/>
            <person name="Cros-Aarteil S."/>
            <person name="Calhoun S."/>
            <person name="Kuo A."/>
            <person name="Mondo S."/>
            <person name="Pangilinan J."/>
            <person name="Riley R."/>
            <person name="Labutti K."/>
            <person name="Andreopoulos B."/>
            <person name="Lipzen A."/>
            <person name="Chen C."/>
            <person name="Yanf M."/>
            <person name="Daum C."/>
            <person name="Ng V."/>
            <person name="Clum A."/>
            <person name="Steindorff A."/>
            <person name="Ohm R."/>
            <person name="Martin F."/>
            <person name="Silar P."/>
            <person name="Natvig D."/>
            <person name="Lalanne C."/>
            <person name="Gautier V."/>
            <person name="Ament-Velasquez S.L."/>
            <person name="Kruys A."/>
            <person name="Hutchinson M.I."/>
            <person name="Powell A.J."/>
            <person name="Barry K."/>
            <person name="Miller A.N."/>
            <person name="Grigoriev I.V."/>
            <person name="Debuchy R."/>
            <person name="Gladieux P."/>
            <person name="Thoren M.H."/>
            <person name="Johannesson H."/>
        </authorList>
    </citation>
    <scope>NUCLEOTIDE SEQUENCE</scope>
    <source>
        <strain evidence="4">CBS 314.62</strain>
    </source>
</reference>
<evidence type="ECO:0000256" key="1">
    <source>
        <dbReference type="PROSITE-ProRule" id="PRU00723"/>
    </source>
</evidence>
<evidence type="ECO:0000313" key="4">
    <source>
        <dbReference type="EMBL" id="KAK3685474.1"/>
    </source>
</evidence>
<dbReference type="InterPro" id="IPR000571">
    <property type="entry name" value="Znf_CCCH"/>
</dbReference>
<feature type="compositionally biased region" description="Low complexity" evidence="2">
    <location>
        <begin position="13"/>
        <end position="41"/>
    </location>
</feature>
<accession>A0AAE1CAC3</accession>
<comment type="caution">
    <text evidence="4">The sequence shown here is derived from an EMBL/GenBank/DDBJ whole genome shotgun (WGS) entry which is preliminary data.</text>
</comment>
<feature type="zinc finger region" description="C3H1-type" evidence="1">
    <location>
        <begin position="274"/>
        <end position="303"/>
    </location>
</feature>
<keyword evidence="1" id="KW-0863">Zinc-finger</keyword>
<feature type="region of interest" description="Disordered" evidence="2">
    <location>
        <begin position="61"/>
        <end position="105"/>
    </location>
</feature>
<dbReference type="GO" id="GO:0008270">
    <property type="term" value="F:zinc ion binding"/>
    <property type="evidence" value="ECO:0007669"/>
    <property type="project" value="UniProtKB-KW"/>
</dbReference>
<feature type="region of interest" description="Disordered" evidence="2">
    <location>
        <begin position="332"/>
        <end position="495"/>
    </location>
</feature>
<protein>
    <recommendedName>
        <fullName evidence="3">C3H1-type domain-containing protein</fullName>
    </recommendedName>
</protein>
<feature type="compositionally biased region" description="Low complexity" evidence="2">
    <location>
        <begin position="455"/>
        <end position="464"/>
    </location>
</feature>
<dbReference type="PROSITE" id="PS50103">
    <property type="entry name" value="ZF_C3H1"/>
    <property type="match status" value="1"/>
</dbReference>
<feature type="compositionally biased region" description="Basic and acidic residues" evidence="2">
    <location>
        <begin position="477"/>
        <end position="495"/>
    </location>
</feature>
<dbReference type="Proteomes" id="UP001270362">
    <property type="component" value="Unassembled WGS sequence"/>
</dbReference>
<feature type="compositionally biased region" description="Low complexity" evidence="2">
    <location>
        <begin position="80"/>
        <end position="103"/>
    </location>
</feature>
<feature type="compositionally biased region" description="Polar residues" evidence="2">
    <location>
        <begin position="465"/>
        <end position="475"/>
    </location>
</feature>
<sequence>MNPFGLANSRHANVTSDHSSSSSSSSSTNSASTSNNNNQHNLHNLHYTVAPAARPVPFARARESANWRAPAGSVMQNNMTSPPSSTSSISPTSPTSLSSTFTSERVPLPEKLLPASLWRYQGSHMPMPSADCFNNTNNNSNSHHHTTTNMAAAPGHQGNATSASNMVDRFGRLDLGDAQEHEHNIYAYCFDRGNGLYTRLIPADMLPALRDVPALEMSHENMVILPVPRGVGPEGRSSNLEPVVWKAALTAGGMNDNVQSQIDSIVASSPLQPKRIKVYCDKWVHEGTCAFTQQGCRFKHEMPHDKATQHALGLFHGHPAWWKKHQAELSRQQRDLGDVSNQPVAVVGSSNNIGPAHEQQKQHRERSASGHAAAPARSSFHQSDDDAPAGHGHGTSTAGVSSPPGRAAAGSVSSWQRPNPFVGIAQFSSPYGPIGTPRTRYAHEQPPPPTHTTLRRAPPAASSSIADTNPYSSLHQLEYRGDSPDTDKDEGVKIT</sequence>
<feature type="region of interest" description="Disordered" evidence="2">
    <location>
        <begin position="1"/>
        <end position="41"/>
    </location>
</feature>
<proteinExistence type="predicted"/>
<name>A0AAE1CAC3_9PEZI</name>
<dbReference type="AlphaFoldDB" id="A0AAE1CAC3"/>
<gene>
    <name evidence="4" type="ORF">B0T22DRAFT_482438</name>
</gene>
<feature type="compositionally biased region" description="Polar residues" evidence="2">
    <location>
        <begin position="339"/>
        <end position="353"/>
    </location>
</feature>
<dbReference type="EMBL" id="JAULSO010000003">
    <property type="protein sequence ID" value="KAK3685474.1"/>
    <property type="molecule type" value="Genomic_DNA"/>
</dbReference>
<evidence type="ECO:0000259" key="3">
    <source>
        <dbReference type="PROSITE" id="PS50103"/>
    </source>
</evidence>
<feature type="domain" description="C3H1-type" evidence="3">
    <location>
        <begin position="274"/>
        <end position="303"/>
    </location>
</feature>
<reference evidence="4" key="1">
    <citation type="journal article" date="2023" name="Mol. Phylogenet. Evol.">
        <title>Genome-scale phylogeny and comparative genomics of the fungal order Sordariales.</title>
        <authorList>
            <person name="Hensen N."/>
            <person name="Bonometti L."/>
            <person name="Westerberg I."/>
            <person name="Brannstrom I.O."/>
            <person name="Guillou S."/>
            <person name="Cros-Aarteil S."/>
            <person name="Calhoun S."/>
            <person name="Haridas S."/>
            <person name="Kuo A."/>
            <person name="Mondo S."/>
            <person name="Pangilinan J."/>
            <person name="Riley R."/>
            <person name="LaButti K."/>
            <person name="Andreopoulos B."/>
            <person name="Lipzen A."/>
            <person name="Chen C."/>
            <person name="Yan M."/>
            <person name="Daum C."/>
            <person name="Ng V."/>
            <person name="Clum A."/>
            <person name="Steindorff A."/>
            <person name="Ohm R.A."/>
            <person name="Martin F."/>
            <person name="Silar P."/>
            <person name="Natvig D.O."/>
            <person name="Lalanne C."/>
            <person name="Gautier V."/>
            <person name="Ament-Velasquez S.L."/>
            <person name="Kruys A."/>
            <person name="Hutchinson M.I."/>
            <person name="Powell A.J."/>
            <person name="Barry K."/>
            <person name="Miller A.N."/>
            <person name="Grigoriev I.V."/>
            <person name="Debuchy R."/>
            <person name="Gladieux P."/>
            <person name="Hiltunen Thoren M."/>
            <person name="Johannesson H."/>
        </authorList>
    </citation>
    <scope>NUCLEOTIDE SEQUENCE</scope>
    <source>
        <strain evidence="4">CBS 314.62</strain>
    </source>
</reference>
<feature type="compositionally biased region" description="Basic and acidic residues" evidence="2">
    <location>
        <begin position="358"/>
        <end position="368"/>
    </location>
</feature>
<feature type="region of interest" description="Disordered" evidence="2">
    <location>
        <begin position="134"/>
        <end position="159"/>
    </location>
</feature>